<dbReference type="AlphaFoldDB" id="A0A8T4J4L1"/>
<feature type="compositionally biased region" description="Low complexity" evidence="1">
    <location>
        <begin position="99"/>
        <end position="110"/>
    </location>
</feature>
<evidence type="ECO:0000256" key="1">
    <source>
        <dbReference type="SAM" id="MobiDB-lite"/>
    </source>
</evidence>
<evidence type="ECO:0000313" key="3">
    <source>
        <dbReference type="Proteomes" id="UP000675554"/>
    </source>
</evidence>
<evidence type="ECO:0000313" key="2">
    <source>
        <dbReference type="EMBL" id="MBR7678212.1"/>
    </source>
</evidence>
<feature type="compositionally biased region" description="Pro residues" evidence="1">
    <location>
        <begin position="111"/>
        <end position="126"/>
    </location>
</feature>
<accession>A0A8T4J4L1</accession>
<gene>
    <name evidence="2" type="ORF">KDA82_35585</name>
</gene>
<protein>
    <submittedName>
        <fullName evidence="2">Uncharacterized protein</fullName>
    </submittedName>
</protein>
<feature type="region of interest" description="Disordered" evidence="1">
    <location>
        <begin position="74"/>
        <end position="126"/>
    </location>
</feature>
<reference evidence="2" key="1">
    <citation type="submission" date="2021-04" db="EMBL/GenBank/DDBJ databases">
        <title>Sequencing of actinobacteria type strains.</title>
        <authorList>
            <person name="Nguyen G.-S."/>
            <person name="Wentzel A."/>
        </authorList>
    </citation>
    <scope>NUCLEOTIDE SEQUENCE</scope>
    <source>
        <strain evidence="2">DSM 42095</strain>
    </source>
</reference>
<keyword evidence="3" id="KW-1185">Reference proteome</keyword>
<sequence>MTSEHTQHSQHDPWEVLIGSDGTAMINGRPYPVPEGEPVHVVVLDALHRHAQAQGRPVQSLIVDEGAVSTTRIEVAPDGSSSVLGHTEGLGQPDEPRAEPAVAPPAEAAPAPAPPPAPAPAPAPVP</sequence>
<organism evidence="2 3">
    <name type="scientific">Streptomyces daliensis</name>
    <dbReference type="NCBI Taxonomy" id="299421"/>
    <lineage>
        <taxon>Bacteria</taxon>
        <taxon>Bacillati</taxon>
        <taxon>Actinomycetota</taxon>
        <taxon>Actinomycetes</taxon>
        <taxon>Kitasatosporales</taxon>
        <taxon>Streptomycetaceae</taxon>
        <taxon>Streptomyces</taxon>
    </lineage>
</organism>
<dbReference type="Proteomes" id="UP000675554">
    <property type="component" value="Unassembled WGS sequence"/>
</dbReference>
<dbReference type="EMBL" id="JAGSMN010001275">
    <property type="protein sequence ID" value="MBR7678212.1"/>
    <property type="molecule type" value="Genomic_DNA"/>
</dbReference>
<comment type="caution">
    <text evidence="2">The sequence shown here is derived from an EMBL/GenBank/DDBJ whole genome shotgun (WGS) entry which is preliminary data.</text>
</comment>
<name>A0A8T4J4L1_9ACTN</name>
<feature type="non-terminal residue" evidence="2">
    <location>
        <position position="126"/>
    </location>
</feature>
<proteinExistence type="predicted"/>